<evidence type="ECO:0000256" key="1">
    <source>
        <dbReference type="SAM" id="MobiDB-lite"/>
    </source>
</evidence>
<name>D7FIJ2_ECTSI</name>
<protein>
    <submittedName>
        <fullName evidence="2">Uncharacterized protein</fullName>
    </submittedName>
</protein>
<accession>D7FIJ2</accession>
<feature type="region of interest" description="Disordered" evidence="1">
    <location>
        <begin position="1"/>
        <end position="116"/>
    </location>
</feature>
<evidence type="ECO:0000313" key="3">
    <source>
        <dbReference type="Proteomes" id="UP000002630"/>
    </source>
</evidence>
<feature type="compositionally biased region" description="Gly residues" evidence="1">
    <location>
        <begin position="62"/>
        <end position="75"/>
    </location>
</feature>
<dbReference type="Proteomes" id="UP000002630">
    <property type="component" value="Unassembled WGS sequence"/>
</dbReference>
<gene>
    <name evidence="2" type="ORF">Esi_1202_0001</name>
</gene>
<evidence type="ECO:0000313" key="2">
    <source>
        <dbReference type="EMBL" id="CBJ34169.1"/>
    </source>
</evidence>
<dbReference type="EMBL" id="FN649760">
    <property type="protein sequence ID" value="CBJ34169.1"/>
    <property type="molecule type" value="Genomic_DNA"/>
</dbReference>
<feature type="compositionally biased region" description="Low complexity" evidence="1">
    <location>
        <begin position="10"/>
        <end position="19"/>
    </location>
</feature>
<proteinExistence type="predicted"/>
<sequence>MSNIGRRQQAADATAAMAASFGRNRSNQFKPKRPPATPKPVADDGGTSSNLGSGRISHKRYGGGGGGSGGSGGSSGSTELFPVAGADAGATNVTSGGAGTTITIPGTPGATPDAVGSSTARTGVMLWPTGMLARGGVASKYTL</sequence>
<dbReference type="AlphaFoldDB" id="D7FIJ2"/>
<organism evidence="2 3">
    <name type="scientific">Ectocarpus siliculosus</name>
    <name type="common">Brown alga</name>
    <name type="synonym">Conferva siliculosa</name>
    <dbReference type="NCBI Taxonomy" id="2880"/>
    <lineage>
        <taxon>Eukaryota</taxon>
        <taxon>Sar</taxon>
        <taxon>Stramenopiles</taxon>
        <taxon>Ochrophyta</taxon>
        <taxon>PX clade</taxon>
        <taxon>Phaeophyceae</taxon>
        <taxon>Ectocarpales</taxon>
        <taxon>Ectocarpaceae</taxon>
        <taxon>Ectocarpus</taxon>
    </lineage>
</organism>
<dbReference type="InParanoid" id="D7FIJ2"/>
<reference evidence="2 3" key="1">
    <citation type="journal article" date="2010" name="Nature">
        <title>The Ectocarpus genome and the independent evolution of multicellularity in brown algae.</title>
        <authorList>
            <person name="Cock J.M."/>
            <person name="Sterck L."/>
            <person name="Rouze P."/>
            <person name="Scornet D."/>
            <person name="Allen A.E."/>
            <person name="Amoutzias G."/>
            <person name="Anthouard V."/>
            <person name="Artiguenave F."/>
            <person name="Aury J.M."/>
            <person name="Badger J.H."/>
            <person name="Beszteri B."/>
            <person name="Billiau K."/>
            <person name="Bonnet E."/>
            <person name="Bothwell J.H."/>
            <person name="Bowler C."/>
            <person name="Boyen C."/>
            <person name="Brownlee C."/>
            <person name="Carrano C.J."/>
            <person name="Charrier B."/>
            <person name="Cho G.Y."/>
            <person name="Coelho S.M."/>
            <person name="Collen J."/>
            <person name="Corre E."/>
            <person name="Da Silva C."/>
            <person name="Delage L."/>
            <person name="Delaroque N."/>
            <person name="Dittami S.M."/>
            <person name="Doulbeau S."/>
            <person name="Elias M."/>
            <person name="Farnham G."/>
            <person name="Gachon C.M."/>
            <person name="Gschloessl B."/>
            <person name="Heesch S."/>
            <person name="Jabbari K."/>
            <person name="Jubin C."/>
            <person name="Kawai H."/>
            <person name="Kimura K."/>
            <person name="Kloareg B."/>
            <person name="Kupper F.C."/>
            <person name="Lang D."/>
            <person name="Le Bail A."/>
            <person name="Leblanc C."/>
            <person name="Lerouge P."/>
            <person name="Lohr M."/>
            <person name="Lopez P.J."/>
            <person name="Martens C."/>
            <person name="Maumus F."/>
            <person name="Michel G."/>
            <person name="Miranda-Saavedra D."/>
            <person name="Morales J."/>
            <person name="Moreau H."/>
            <person name="Motomura T."/>
            <person name="Nagasato C."/>
            <person name="Napoli C.A."/>
            <person name="Nelson D.R."/>
            <person name="Nyvall-Collen P."/>
            <person name="Peters A.F."/>
            <person name="Pommier C."/>
            <person name="Potin P."/>
            <person name="Poulain J."/>
            <person name="Quesneville H."/>
            <person name="Read B."/>
            <person name="Rensing S.A."/>
            <person name="Ritter A."/>
            <person name="Rousvoal S."/>
            <person name="Samanta M."/>
            <person name="Samson G."/>
            <person name="Schroeder D.C."/>
            <person name="Segurens B."/>
            <person name="Strittmatter M."/>
            <person name="Tonon T."/>
            <person name="Tregear J.W."/>
            <person name="Valentin K."/>
            <person name="von Dassow P."/>
            <person name="Yamagishi T."/>
            <person name="Van de Peer Y."/>
            <person name="Wincker P."/>
        </authorList>
    </citation>
    <scope>NUCLEOTIDE SEQUENCE [LARGE SCALE GENOMIC DNA]</scope>
    <source>
        <strain evidence="3">Ec32 / CCAP1310/4</strain>
    </source>
</reference>
<feature type="compositionally biased region" description="Low complexity" evidence="1">
    <location>
        <begin position="100"/>
        <end position="112"/>
    </location>
</feature>
<keyword evidence="3" id="KW-1185">Reference proteome</keyword>